<keyword evidence="3" id="KW-0862">Zinc</keyword>
<dbReference type="PANTHER" id="PTHR46453:SF5">
    <property type="entry name" value="PROTEIN KINASE C-BINDING PROTEIN 1 ISOFORM X1"/>
    <property type="match status" value="1"/>
</dbReference>
<dbReference type="SUPFAM" id="SSF63748">
    <property type="entry name" value="Tudor/PWWP/MBT"/>
    <property type="match status" value="1"/>
</dbReference>
<dbReference type="SUPFAM" id="SSF47370">
    <property type="entry name" value="Bromodomain"/>
    <property type="match status" value="1"/>
</dbReference>
<reference evidence="8 9" key="1">
    <citation type="submission" date="2017-07" db="EMBL/GenBank/DDBJ databases">
        <authorList>
            <person name="Talla V."/>
            <person name="Backstrom N."/>
        </authorList>
    </citation>
    <scope>NUCLEOTIDE SEQUENCE [LARGE SCALE GENOMIC DNA]</scope>
</reference>
<sequence length="200" mass="23154">MKKISLGLLCELLQHALARMMDLNGVEPFINPVDRKEFPDYDKYVVHPMDLNLIKQNITKGLYGSTEAFLADVQWILHNSMSLNIGSGQVDVRFFGAHDRAWVPAKDCFLYSEKDPNNFRTKRQDLLDSIQEAEDHIRNISKKFGKFVHPPFKTQFEPSKLNEQIKLMVRKFNNRHINRQADPGNTVLSYKLSTPRPLIV</sequence>
<dbReference type="GO" id="GO:0008270">
    <property type="term" value="F:zinc ion binding"/>
    <property type="evidence" value="ECO:0007669"/>
    <property type="project" value="UniProtKB-KW"/>
</dbReference>
<keyword evidence="1" id="KW-0479">Metal-binding</keyword>
<dbReference type="GO" id="GO:0005737">
    <property type="term" value="C:cytoplasm"/>
    <property type="evidence" value="ECO:0007669"/>
    <property type="project" value="TreeGrafter"/>
</dbReference>
<dbReference type="PANTHER" id="PTHR46453">
    <property type="entry name" value="PROTEIN KINASE C-BINDING PROTEIN 1"/>
    <property type="match status" value="1"/>
</dbReference>
<dbReference type="Gene3D" id="1.20.920.10">
    <property type="entry name" value="Bromodomain-like"/>
    <property type="match status" value="1"/>
</dbReference>
<keyword evidence="9" id="KW-1185">Reference proteome</keyword>
<evidence type="ECO:0000256" key="3">
    <source>
        <dbReference type="ARBA" id="ARBA00022833"/>
    </source>
</evidence>
<evidence type="ECO:0000259" key="7">
    <source>
        <dbReference type="PROSITE" id="PS50014"/>
    </source>
</evidence>
<dbReference type="Pfam" id="PF00439">
    <property type="entry name" value="Bromodomain"/>
    <property type="match status" value="1"/>
</dbReference>
<name>A0A5E4QWU1_9NEOP</name>
<dbReference type="PRINTS" id="PR00503">
    <property type="entry name" value="BROMODOMAIN"/>
</dbReference>
<dbReference type="PROSITE" id="PS50014">
    <property type="entry name" value="BROMODOMAIN_2"/>
    <property type="match status" value="1"/>
</dbReference>
<dbReference type="InterPro" id="IPR036427">
    <property type="entry name" value="Bromodomain-like_sf"/>
</dbReference>
<evidence type="ECO:0000256" key="2">
    <source>
        <dbReference type="ARBA" id="ARBA00022771"/>
    </source>
</evidence>
<gene>
    <name evidence="8" type="ORF">LSINAPIS_LOCUS12047</name>
</gene>
<evidence type="ECO:0000313" key="8">
    <source>
        <dbReference type="EMBL" id="VVD01692.1"/>
    </source>
</evidence>
<dbReference type="GO" id="GO:0003714">
    <property type="term" value="F:transcription corepressor activity"/>
    <property type="evidence" value="ECO:0007669"/>
    <property type="project" value="TreeGrafter"/>
</dbReference>
<dbReference type="AlphaFoldDB" id="A0A5E4QWU1"/>
<feature type="chain" id="PRO_5023073350" description="Bromo domain-containing protein" evidence="6">
    <location>
        <begin position="19"/>
        <end position="200"/>
    </location>
</feature>
<organism evidence="8 9">
    <name type="scientific">Leptidea sinapis</name>
    <dbReference type="NCBI Taxonomy" id="189913"/>
    <lineage>
        <taxon>Eukaryota</taxon>
        <taxon>Metazoa</taxon>
        <taxon>Ecdysozoa</taxon>
        <taxon>Arthropoda</taxon>
        <taxon>Hexapoda</taxon>
        <taxon>Insecta</taxon>
        <taxon>Pterygota</taxon>
        <taxon>Neoptera</taxon>
        <taxon>Endopterygota</taxon>
        <taxon>Lepidoptera</taxon>
        <taxon>Glossata</taxon>
        <taxon>Ditrysia</taxon>
        <taxon>Papilionoidea</taxon>
        <taxon>Pieridae</taxon>
        <taxon>Dismorphiinae</taxon>
        <taxon>Leptidea</taxon>
    </lineage>
</organism>
<keyword evidence="4 5" id="KW-0103">Bromodomain</keyword>
<keyword evidence="2" id="KW-0863">Zinc-finger</keyword>
<dbReference type="GO" id="GO:0005634">
    <property type="term" value="C:nucleus"/>
    <property type="evidence" value="ECO:0007669"/>
    <property type="project" value="TreeGrafter"/>
</dbReference>
<evidence type="ECO:0000313" key="9">
    <source>
        <dbReference type="Proteomes" id="UP000324832"/>
    </source>
</evidence>
<dbReference type="InterPro" id="IPR001487">
    <property type="entry name" value="Bromodomain"/>
</dbReference>
<dbReference type="SMART" id="SM00297">
    <property type="entry name" value="BROMO"/>
    <property type="match status" value="1"/>
</dbReference>
<evidence type="ECO:0000256" key="5">
    <source>
        <dbReference type="PROSITE-ProRule" id="PRU00035"/>
    </source>
</evidence>
<feature type="signal peptide" evidence="6">
    <location>
        <begin position="1"/>
        <end position="18"/>
    </location>
</feature>
<protein>
    <recommendedName>
        <fullName evidence="7">Bromo domain-containing protein</fullName>
    </recommendedName>
</protein>
<proteinExistence type="predicted"/>
<accession>A0A5E4QWU1</accession>
<evidence type="ECO:0000256" key="4">
    <source>
        <dbReference type="ARBA" id="ARBA00023117"/>
    </source>
</evidence>
<keyword evidence="6" id="KW-0732">Signal</keyword>
<feature type="domain" description="Bromo" evidence="7">
    <location>
        <begin position="21"/>
        <end position="91"/>
    </location>
</feature>
<dbReference type="EMBL" id="FZQP02005543">
    <property type="protein sequence ID" value="VVD01692.1"/>
    <property type="molecule type" value="Genomic_DNA"/>
</dbReference>
<evidence type="ECO:0000256" key="6">
    <source>
        <dbReference type="SAM" id="SignalP"/>
    </source>
</evidence>
<evidence type="ECO:0000256" key="1">
    <source>
        <dbReference type="ARBA" id="ARBA00022723"/>
    </source>
</evidence>
<dbReference type="Proteomes" id="UP000324832">
    <property type="component" value="Unassembled WGS sequence"/>
</dbReference>